<comment type="similarity">
    <text evidence="1 9 10">Belongs to the peptidase A8 family.</text>
</comment>
<organism evidence="12 13">
    <name type="scientific">Actinomadura miaoliensis</name>
    <dbReference type="NCBI Taxonomy" id="430685"/>
    <lineage>
        <taxon>Bacteria</taxon>
        <taxon>Bacillati</taxon>
        <taxon>Actinomycetota</taxon>
        <taxon>Actinomycetes</taxon>
        <taxon>Streptosporangiales</taxon>
        <taxon>Thermomonosporaceae</taxon>
        <taxon>Actinomadura</taxon>
    </lineage>
</organism>
<evidence type="ECO:0000256" key="8">
    <source>
        <dbReference type="ARBA" id="ARBA00023136"/>
    </source>
</evidence>
<feature type="compositionally biased region" description="Gly residues" evidence="11">
    <location>
        <begin position="177"/>
        <end position="187"/>
    </location>
</feature>
<evidence type="ECO:0000256" key="10">
    <source>
        <dbReference type="RuleBase" id="RU004181"/>
    </source>
</evidence>
<feature type="compositionally biased region" description="Low complexity" evidence="11">
    <location>
        <begin position="236"/>
        <end position="250"/>
    </location>
</feature>
<sequence length="267" mass="26263">MGTLVAVALTALALDVVTKVVVVATLSDREPIRLLGGLLTLRETRNSGAAFSIGTGYTIVFTLIACGVVVAILRTARNLRSLPWAVCLGLLLGGAVGNLADRMLRAPAPLKGHVVDWIELPYWPVFNLADSAIVCGGVLAVVLAARGLQLDGTRLGDEEPDEPDEPDTSGSDASGSGASGAGTGEGDAAGDPAAREGAAGAREEASAGPVPADAAPASERAASAADGGSDGRGGDEPAASAGHGPAEEGGTAAGPGARGSAAPEEKS</sequence>
<dbReference type="Pfam" id="PF01252">
    <property type="entry name" value="Peptidase_A8"/>
    <property type="match status" value="1"/>
</dbReference>
<evidence type="ECO:0000313" key="13">
    <source>
        <dbReference type="Proteomes" id="UP001500683"/>
    </source>
</evidence>
<keyword evidence="4 9" id="KW-0812">Transmembrane</keyword>
<evidence type="ECO:0000256" key="5">
    <source>
        <dbReference type="ARBA" id="ARBA00022750"/>
    </source>
</evidence>
<feature type="compositionally biased region" description="Low complexity" evidence="11">
    <location>
        <begin position="258"/>
        <end position="267"/>
    </location>
</feature>
<comment type="subcellular location">
    <subcellularLocation>
        <location evidence="9">Cell membrane</location>
        <topology evidence="9">Multi-pass membrane protein</topology>
    </subcellularLocation>
</comment>
<feature type="transmembrane region" description="Helical" evidence="9">
    <location>
        <begin position="82"/>
        <end position="100"/>
    </location>
</feature>
<dbReference type="HAMAP" id="MF_00161">
    <property type="entry name" value="LspA"/>
    <property type="match status" value="1"/>
</dbReference>
<keyword evidence="2 9" id="KW-1003">Cell membrane</keyword>
<evidence type="ECO:0000256" key="4">
    <source>
        <dbReference type="ARBA" id="ARBA00022692"/>
    </source>
</evidence>
<keyword evidence="5 9" id="KW-0064">Aspartyl protease</keyword>
<reference evidence="13" key="1">
    <citation type="journal article" date="2019" name="Int. J. Syst. Evol. Microbiol.">
        <title>The Global Catalogue of Microorganisms (GCM) 10K type strain sequencing project: providing services to taxonomists for standard genome sequencing and annotation.</title>
        <authorList>
            <consortium name="The Broad Institute Genomics Platform"/>
            <consortium name="The Broad Institute Genome Sequencing Center for Infectious Disease"/>
            <person name="Wu L."/>
            <person name="Ma J."/>
        </authorList>
    </citation>
    <scope>NUCLEOTIDE SEQUENCE [LARGE SCALE GENOMIC DNA]</scope>
    <source>
        <strain evidence="13">JCM 16702</strain>
    </source>
</reference>
<feature type="active site" evidence="9">
    <location>
        <position position="116"/>
    </location>
</feature>
<comment type="caution">
    <text evidence="12">The sequence shown here is derived from an EMBL/GenBank/DDBJ whole genome shotgun (WGS) entry which is preliminary data.</text>
</comment>
<dbReference type="Proteomes" id="UP001500683">
    <property type="component" value="Unassembled WGS sequence"/>
</dbReference>
<dbReference type="RefSeq" id="WP_344957980.1">
    <property type="nucleotide sequence ID" value="NZ_BAAAZG010000064.1"/>
</dbReference>
<dbReference type="PANTHER" id="PTHR33695:SF1">
    <property type="entry name" value="LIPOPROTEIN SIGNAL PEPTIDASE"/>
    <property type="match status" value="1"/>
</dbReference>
<keyword evidence="13" id="KW-1185">Reference proteome</keyword>
<keyword evidence="3 9" id="KW-0645">Protease</keyword>
<protein>
    <recommendedName>
        <fullName evidence="9">Lipoprotein signal peptidase</fullName>
        <ecNumber evidence="9">3.4.23.36</ecNumber>
    </recommendedName>
    <alternativeName>
        <fullName evidence="9">Prolipoprotein signal peptidase</fullName>
    </alternativeName>
    <alternativeName>
        <fullName evidence="9">Signal peptidase II</fullName>
        <shortName evidence="9">SPase II</shortName>
    </alternativeName>
</protein>
<comment type="caution">
    <text evidence="9">Lacks conserved residue(s) required for the propagation of feature annotation.</text>
</comment>
<keyword evidence="8 9" id="KW-0472">Membrane</keyword>
<dbReference type="PANTHER" id="PTHR33695">
    <property type="entry name" value="LIPOPROTEIN SIGNAL PEPTIDASE"/>
    <property type="match status" value="1"/>
</dbReference>
<feature type="region of interest" description="Disordered" evidence="11">
    <location>
        <begin position="153"/>
        <end position="267"/>
    </location>
</feature>
<evidence type="ECO:0000256" key="1">
    <source>
        <dbReference type="ARBA" id="ARBA00006139"/>
    </source>
</evidence>
<evidence type="ECO:0000256" key="11">
    <source>
        <dbReference type="SAM" id="MobiDB-lite"/>
    </source>
</evidence>
<feature type="active site" evidence="9">
    <location>
        <position position="130"/>
    </location>
</feature>
<name>A0ABP7X1Z7_9ACTN</name>
<dbReference type="EC" id="3.4.23.36" evidence="9"/>
<evidence type="ECO:0000256" key="7">
    <source>
        <dbReference type="ARBA" id="ARBA00022989"/>
    </source>
</evidence>
<proteinExistence type="inferred from homology"/>
<evidence type="ECO:0000256" key="9">
    <source>
        <dbReference type="HAMAP-Rule" id="MF_00161"/>
    </source>
</evidence>
<comment type="catalytic activity">
    <reaction evidence="9">
        <text>Release of signal peptides from bacterial membrane prolipoproteins. Hydrolyzes -Xaa-Yaa-Zaa-|-(S,diacylglyceryl)Cys-, in which Xaa is hydrophobic (preferably Leu), and Yaa (Ala or Ser) and Zaa (Gly or Ala) have small, neutral side chains.</text>
        <dbReference type="EC" id="3.4.23.36"/>
    </reaction>
</comment>
<keyword evidence="7 9" id="KW-1133">Transmembrane helix</keyword>
<accession>A0ABP7X1Z7</accession>
<feature type="compositionally biased region" description="Acidic residues" evidence="11">
    <location>
        <begin position="158"/>
        <end position="167"/>
    </location>
</feature>
<evidence type="ECO:0000256" key="6">
    <source>
        <dbReference type="ARBA" id="ARBA00022801"/>
    </source>
</evidence>
<comment type="function">
    <text evidence="9">This protein specifically catalyzes the removal of signal peptides from prolipoproteins.</text>
</comment>
<evidence type="ECO:0000313" key="12">
    <source>
        <dbReference type="EMBL" id="GAA4101896.1"/>
    </source>
</evidence>
<dbReference type="EMBL" id="BAAAZG010000064">
    <property type="protein sequence ID" value="GAA4101896.1"/>
    <property type="molecule type" value="Genomic_DNA"/>
</dbReference>
<feature type="compositionally biased region" description="Low complexity" evidence="11">
    <location>
        <begin position="189"/>
        <end position="227"/>
    </location>
</feature>
<evidence type="ECO:0000256" key="2">
    <source>
        <dbReference type="ARBA" id="ARBA00022475"/>
    </source>
</evidence>
<evidence type="ECO:0000256" key="3">
    <source>
        <dbReference type="ARBA" id="ARBA00022670"/>
    </source>
</evidence>
<gene>
    <name evidence="9" type="primary">lspA</name>
    <name evidence="12" type="ORF">GCM10022214_79600</name>
</gene>
<dbReference type="PRINTS" id="PR00781">
    <property type="entry name" value="LIPOSIGPTASE"/>
</dbReference>
<feature type="transmembrane region" description="Helical" evidence="9">
    <location>
        <begin position="48"/>
        <end position="73"/>
    </location>
</feature>
<comment type="pathway">
    <text evidence="9">Protein modification; lipoprotein biosynthesis (signal peptide cleavage).</text>
</comment>
<keyword evidence="6 9" id="KW-0378">Hydrolase</keyword>
<dbReference type="InterPro" id="IPR001872">
    <property type="entry name" value="Peptidase_A8"/>
</dbReference>
<feature type="transmembrane region" description="Helical" evidence="9">
    <location>
        <begin position="120"/>
        <end position="145"/>
    </location>
</feature>